<dbReference type="OrthoDB" id="2017782at2759"/>
<dbReference type="InterPro" id="IPR052645">
    <property type="entry name" value="Pumilio_domain_protein"/>
</dbReference>
<dbReference type="GO" id="GO:0003723">
    <property type="term" value="F:RNA binding"/>
    <property type="evidence" value="ECO:0007669"/>
    <property type="project" value="UniProtKB-UniRule"/>
</dbReference>
<organism evidence="7 8">
    <name type="scientific">Gonapodya prolifera (strain JEL478)</name>
    <name type="common">Monoblepharis prolifera</name>
    <dbReference type="NCBI Taxonomy" id="1344416"/>
    <lineage>
        <taxon>Eukaryota</taxon>
        <taxon>Fungi</taxon>
        <taxon>Fungi incertae sedis</taxon>
        <taxon>Chytridiomycota</taxon>
        <taxon>Chytridiomycota incertae sedis</taxon>
        <taxon>Monoblepharidomycetes</taxon>
        <taxon>Monoblepharidales</taxon>
        <taxon>Gonapodyaceae</taxon>
        <taxon>Gonapodya</taxon>
    </lineage>
</organism>
<dbReference type="Gene3D" id="3.30.70.330">
    <property type="match status" value="2"/>
</dbReference>
<dbReference type="Pfam" id="PF00806">
    <property type="entry name" value="PUF"/>
    <property type="match status" value="3"/>
</dbReference>
<evidence type="ECO:0000256" key="3">
    <source>
        <dbReference type="PROSITE-ProRule" id="PRU00317"/>
    </source>
</evidence>
<feature type="domain" description="RRM" evidence="5">
    <location>
        <begin position="601"/>
        <end position="673"/>
    </location>
</feature>
<evidence type="ECO:0000256" key="2">
    <source>
        <dbReference type="PROSITE-ProRule" id="PRU00176"/>
    </source>
</evidence>
<dbReference type="InterPro" id="IPR000504">
    <property type="entry name" value="RRM_dom"/>
</dbReference>
<dbReference type="InterPro" id="IPR033133">
    <property type="entry name" value="PUM-HD"/>
</dbReference>
<feature type="domain" description="PUM-HD" evidence="6">
    <location>
        <begin position="843"/>
        <end position="1191"/>
    </location>
</feature>
<dbReference type="InterPro" id="IPR035979">
    <property type="entry name" value="RBD_domain_sf"/>
</dbReference>
<dbReference type="Proteomes" id="UP000070544">
    <property type="component" value="Unassembled WGS sequence"/>
</dbReference>
<gene>
    <name evidence="7" type="ORF">M427DRAFT_65672</name>
</gene>
<evidence type="ECO:0000313" key="8">
    <source>
        <dbReference type="Proteomes" id="UP000070544"/>
    </source>
</evidence>
<feature type="region of interest" description="Disordered" evidence="4">
    <location>
        <begin position="172"/>
        <end position="204"/>
    </location>
</feature>
<feature type="compositionally biased region" description="Polar residues" evidence="4">
    <location>
        <begin position="335"/>
        <end position="380"/>
    </location>
</feature>
<dbReference type="PANTHER" id="PTHR47093:SF1">
    <property type="entry name" value="PROTEIN JSN1-RELATED"/>
    <property type="match status" value="1"/>
</dbReference>
<keyword evidence="8" id="KW-1185">Reference proteome</keyword>
<feature type="region of interest" description="Disordered" evidence="4">
    <location>
        <begin position="323"/>
        <end position="383"/>
    </location>
</feature>
<dbReference type="InterPro" id="IPR011989">
    <property type="entry name" value="ARM-like"/>
</dbReference>
<proteinExistence type="predicted"/>
<feature type="compositionally biased region" description="Polar residues" evidence="4">
    <location>
        <begin position="1"/>
        <end position="12"/>
    </location>
</feature>
<feature type="region of interest" description="Disordered" evidence="4">
    <location>
        <begin position="1"/>
        <end position="29"/>
    </location>
</feature>
<feature type="repeat" description="Pumilio" evidence="3">
    <location>
        <begin position="975"/>
        <end position="1013"/>
    </location>
</feature>
<evidence type="ECO:0008006" key="9">
    <source>
        <dbReference type="Google" id="ProtNLM"/>
    </source>
</evidence>
<feature type="compositionally biased region" description="Low complexity" evidence="4">
    <location>
        <begin position="420"/>
        <end position="444"/>
    </location>
</feature>
<dbReference type="PROSITE" id="PS50303">
    <property type="entry name" value="PUM_HD"/>
    <property type="match status" value="1"/>
</dbReference>
<dbReference type="STRING" id="1344416.A0A139AYB0"/>
<keyword evidence="1" id="KW-0677">Repeat</keyword>
<dbReference type="OMA" id="CVIRISY"/>
<keyword evidence="2" id="KW-0694">RNA-binding</keyword>
<evidence type="ECO:0000313" key="7">
    <source>
        <dbReference type="EMBL" id="KXS21700.1"/>
    </source>
</evidence>
<feature type="region of interest" description="Disordered" evidence="4">
    <location>
        <begin position="60"/>
        <end position="98"/>
    </location>
</feature>
<evidence type="ECO:0000256" key="1">
    <source>
        <dbReference type="ARBA" id="ARBA00022737"/>
    </source>
</evidence>
<dbReference type="SMART" id="SM00025">
    <property type="entry name" value="Pumilio"/>
    <property type="match status" value="6"/>
</dbReference>
<feature type="domain" description="RRM" evidence="5">
    <location>
        <begin position="716"/>
        <end position="788"/>
    </location>
</feature>
<dbReference type="InterPro" id="IPR001313">
    <property type="entry name" value="Pumilio_RNA-bd_rpt"/>
</dbReference>
<dbReference type="PROSITE" id="PS50302">
    <property type="entry name" value="PUM"/>
    <property type="match status" value="2"/>
</dbReference>
<feature type="region of interest" description="Disordered" evidence="4">
    <location>
        <begin position="244"/>
        <end position="273"/>
    </location>
</feature>
<sequence length="1295" mass="139816">MSASHQNGTTHTFARRSIDLPLPTSGTEDGITGVVGRKSVGSVFSSFPLPAIFRQRPSAQTDGNILYPPRASPAVSDNSFTPRNSLDESRAQRSLTNPDYDQILRGLSAQPDGMLQRRSSTKSANEPLVSVPRLGDHQIPKSTLPLESNYVQQGLNGANQRTYGLSPESLWSGPGAPASGAQEWDGLSRSTGYHDPSRDSLDSVTTLNSTVSDATPTTPRRSFTMPLASFARRFLTDKDLEMEYSSPRAKPPPAPISISSPTDSAPLTPQSSTELVDGVRRTLGMLDLDESRTTIKRAFEDPITRRSPMATGFLGSVSVPAGLSSLSEDSSSSSGPYHQNYPSRTLSFATPARSSAVGTPSGTGGMTRSVSASSVTSMQTKRYPEESVPVEYATGGYTKQDPVLQGRTPVKASVNGGYPSGTSFNSSSGTSGWTSSETQGPPVVQQQPISQIGDFDHTQYPAQRQGAYSPMPERAVPLPAYQGVPDQGWMYEMPAYQGYSNPLEYQISRHAPGAEYGYHTPPHSSPSGMWTVSGTPVYRELSPVAVPRPGTFFPLMPSPRPSYLAPGPYGSHGLGPHTYLTPVGMDRDPNGASREHSIPSRTLWVGNLDPNAVVADLIRIFSQFGSIESVRILPERECAFINFARAEMAMRARREMEGAIIGSMQIRLGYGKTPEVSPVAVPHPVSPGPNIVPAPRSASHLGHSRVDEDPERVTAKSIWIGNLSPTVTPTDLETAFSRFGPIESARVLAHKNCGFVNFERPEDAMEARRGMHGKDFKGCVIRISYAKVPLNRDGQDGLHDFASIDGRVSPLIPSELDTNGVANRFANSRLTVPDTATHFAGGPAGGLTSEQPEGASSFYATSIPPLPEPRPGWRIDQARLRDMRKRLEGHVTLREIEAMFNECLDEAVELCTDYIGNVVVQRLLDSTSEYHRLQFIQKISLHMAAIGIHKNGTWVVQKIIDEAQALPQIQAVTKALRRHTPPLLLDQFGNYVVQCCLKFGPTHNQFIFDAIVARCVEIGTGRFGARAIRACLESQHIVSHQQKQIAVALVHNVLSLCTNPNGALLISWLLDSSNLTGRYTVVAPRVVTEVARLCCHKMGSAMILKLVNQRMEPEARKVVVDKLFGSQEAEGALEQVLADFQYGVPTVQKILSSACVDAHERVLLADRTRVALSQIGTDVGRQRAVGYKRLLDELAVIPVGSTEGAEAARNLIGYGVVAGTQYLTERGMLIPLDFGGLQGASASQWSSGIPKVEITGFTSPAAEFANGHGENGGHAGISENDLRDFELGNSVSGGI</sequence>
<dbReference type="PROSITE" id="PS50102">
    <property type="entry name" value="RRM"/>
    <property type="match status" value="2"/>
</dbReference>
<accession>A0A139AYB0</accession>
<evidence type="ECO:0000259" key="5">
    <source>
        <dbReference type="PROSITE" id="PS50102"/>
    </source>
</evidence>
<dbReference type="SUPFAM" id="SSF48371">
    <property type="entry name" value="ARM repeat"/>
    <property type="match status" value="1"/>
</dbReference>
<feature type="repeat" description="Pumilio" evidence="3">
    <location>
        <begin position="902"/>
        <end position="937"/>
    </location>
</feature>
<dbReference type="SMART" id="SM00360">
    <property type="entry name" value="RRM"/>
    <property type="match status" value="2"/>
</dbReference>
<feature type="region of interest" description="Disordered" evidence="4">
    <location>
        <begin position="412"/>
        <end position="444"/>
    </location>
</feature>
<dbReference type="CDD" id="cd00590">
    <property type="entry name" value="RRM_SF"/>
    <property type="match status" value="1"/>
</dbReference>
<evidence type="ECO:0000256" key="4">
    <source>
        <dbReference type="SAM" id="MobiDB-lite"/>
    </source>
</evidence>
<dbReference type="InterPro" id="IPR012677">
    <property type="entry name" value="Nucleotide-bd_a/b_plait_sf"/>
</dbReference>
<dbReference type="EMBL" id="KQ965732">
    <property type="protein sequence ID" value="KXS21700.1"/>
    <property type="molecule type" value="Genomic_DNA"/>
</dbReference>
<dbReference type="Pfam" id="PF00076">
    <property type="entry name" value="RRM_1"/>
    <property type="match status" value="2"/>
</dbReference>
<dbReference type="SUPFAM" id="SSF54928">
    <property type="entry name" value="RNA-binding domain, RBD"/>
    <property type="match status" value="2"/>
</dbReference>
<dbReference type="InterPro" id="IPR016024">
    <property type="entry name" value="ARM-type_fold"/>
</dbReference>
<evidence type="ECO:0000259" key="6">
    <source>
        <dbReference type="PROSITE" id="PS50303"/>
    </source>
</evidence>
<reference evidence="7 8" key="1">
    <citation type="journal article" date="2015" name="Genome Biol. Evol.">
        <title>Phylogenomic analyses indicate that early fungi evolved digesting cell walls of algal ancestors of land plants.</title>
        <authorList>
            <person name="Chang Y."/>
            <person name="Wang S."/>
            <person name="Sekimoto S."/>
            <person name="Aerts A.L."/>
            <person name="Choi C."/>
            <person name="Clum A."/>
            <person name="LaButti K.M."/>
            <person name="Lindquist E.A."/>
            <person name="Yee Ngan C."/>
            <person name="Ohm R.A."/>
            <person name="Salamov A.A."/>
            <person name="Grigoriev I.V."/>
            <person name="Spatafora J.W."/>
            <person name="Berbee M.L."/>
        </authorList>
    </citation>
    <scope>NUCLEOTIDE SEQUENCE [LARGE SCALE GENOMIC DNA]</scope>
    <source>
        <strain evidence="7 8">JEL478</strain>
    </source>
</reference>
<dbReference type="PANTHER" id="PTHR47093">
    <property type="entry name" value="PROTEIN JSN1-RELATED"/>
    <property type="match status" value="1"/>
</dbReference>
<name>A0A139AYB0_GONPJ</name>
<feature type="compositionally biased region" description="Polar residues" evidence="4">
    <location>
        <begin position="75"/>
        <end position="84"/>
    </location>
</feature>
<feature type="compositionally biased region" description="Low complexity" evidence="4">
    <location>
        <begin position="256"/>
        <end position="266"/>
    </location>
</feature>
<dbReference type="Gene3D" id="1.25.10.10">
    <property type="entry name" value="Leucine-rich Repeat Variant"/>
    <property type="match status" value="1"/>
</dbReference>
<protein>
    <recommendedName>
        <fullName evidence="9">ARM repeat-containing protein</fullName>
    </recommendedName>
</protein>
<feature type="compositionally biased region" description="Low complexity" evidence="4">
    <location>
        <begin position="323"/>
        <end position="334"/>
    </location>
</feature>
<dbReference type="GO" id="GO:0000288">
    <property type="term" value="P:nuclear-transcribed mRNA catabolic process, deadenylation-dependent decay"/>
    <property type="evidence" value="ECO:0007669"/>
    <property type="project" value="TreeGrafter"/>
</dbReference>